<dbReference type="SUPFAM" id="SSF53474">
    <property type="entry name" value="alpha/beta-Hydrolases"/>
    <property type="match status" value="1"/>
</dbReference>
<dbReference type="InterPro" id="IPR051044">
    <property type="entry name" value="MAG_DAG_Lipase"/>
</dbReference>
<evidence type="ECO:0000259" key="1">
    <source>
        <dbReference type="Pfam" id="PF12146"/>
    </source>
</evidence>
<protein>
    <submittedName>
        <fullName evidence="2">Alpha/beta hydrolase</fullName>
    </submittedName>
</protein>
<keyword evidence="3" id="KW-1185">Reference proteome</keyword>
<keyword evidence="2" id="KW-0378">Hydrolase</keyword>
<accession>A0ABP3S9K8</accession>
<dbReference type="InterPro" id="IPR022742">
    <property type="entry name" value="Hydrolase_4"/>
</dbReference>
<sequence>MTTTDFELTGSQGKLVVRKATPATAQRVVVIAHGFGEHSGRYAHVIDRLVADGAVVYAPDHRGHGRSDGPRAVVDDVEAMADDLNLVVARAAEENPGLPLVLIGHSMGGLMSLRYAQRYGSALTGLVVSGPFLGNPAMAPLLDMEVLPDIPIDPAALSRDPAVGEAYAADPLVYHGPLIKESFVGMFAAVEAVAAGPVLSLPVLWVHGEADQLADYPSAKVLVEKVAGNDLLARSYPGAAHEVFNETNKNEVLDEVATFVARVA</sequence>
<reference evidence="3" key="1">
    <citation type="journal article" date="2019" name="Int. J. Syst. Evol. Microbiol.">
        <title>The Global Catalogue of Microorganisms (GCM) 10K type strain sequencing project: providing services to taxonomists for standard genome sequencing and annotation.</title>
        <authorList>
            <consortium name="The Broad Institute Genomics Platform"/>
            <consortium name="The Broad Institute Genome Sequencing Center for Infectious Disease"/>
            <person name="Wu L."/>
            <person name="Ma J."/>
        </authorList>
    </citation>
    <scope>NUCLEOTIDE SEQUENCE [LARGE SCALE GENOMIC DNA]</scope>
    <source>
        <strain evidence="3">JCM 10671</strain>
    </source>
</reference>
<dbReference type="Pfam" id="PF12146">
    <property type="entry name" value="Hydrolase_4"/>
    <property type="match status" value="1"/>
</dbReference>
<proteinExistence type="predicted"/>
<evidence type="ECO:0000313" key="3">
    <source>
        <dbReference type="Proteomes" id="UP001500957"/>
    </source>
</evidence>
<dbReference type="InterPro" id="IPR029058">
    <property type="entry name" value="AB_hydrolase_fold"/>
</dbReference>
<gene>
    <name evidence="2" type="ORF">GCM10009547_36850</name>
</gene>
<dbReference type="PANTHER" id="PTHR11614">
    <property type="entry name" value="PHOSPHOLIPASE-RELATED"/>
    <property type="match status" value="1"/>
</dbReference>
<evidence type="ECO:0000313" key="2">
    <source>
        <dbReference type="EMBL" id="GAA0629795.1"/>
    </source>
</evidence>
<dbReference type="Gene3D" id="3.40.50.1820">
    <property type="entry name" value="alpha/beta hydrolase"/>
    <property type="match status" value="1"/>
</dbReference>
<name>A0ABP3S9K8_9ACTN</name>
<feature type="domain" description="Serine aminopeptidase S33" evidence="1">
    <location>
        <begin position="25"/>
        <end position="248"/>
    </location>
</feature>
<organism evidence="2 3">
    <name type="scientific">Sporichthya brevicatena</name>
    <dbReference type="NCBI Taxonomy" id="171442"/>
    <lineage>
        <taxon>Bacteria</taxon>
        <taxon>Bacillati</taxon>
        <taxon>Actinomycetota</taxon>
        <taxon>Actinomycetes</taxon>
        <taxon>Sporichthyales</taxon>
        <taxon>Sporichthyaceae</taxon>
        <taxon>Sporichthya</taxon>
    </lineage>
</organism>
<dbReference type="EMBL" id="BAAAHE010000036">
    <property type="protein sequence ID" value="GAA0629795.1"/>
    <property type="molecule type" value="Genomic_DNA"/>
</dbReference>
<dbReference type="GO" id="GO:0016787">
    <property type="term" value="F:hydrolase activity"/>
    <property type="evidence" value="ECO:0007669"/>
    <property type="project" value="UniProtKB-KW"/>
</dbReference>
<dbReference type="RefSeq" id="WP_344607444.1">
    <property type="nucleotide sequence ID" value="NZ_BAAAHE010000036.1"/>
</dbReference>
<comment type="caution">
    <text evidence="2">The sequence shown here is derived from an EMBL/GenBank/DDBJ whole genome shotgun (WGS) entry which is preliminary data.</text>
</comment>
<dbReference type="Proteomes" id="UP001500957">
    <property type="component" value="Unassembled WGS sequence"/>
</dbReference>